<dbReference type="Pfam" id="PF00612">
    <property type="entry name" value="IQ"/>
    <property type="match status" value="1"/>
</dbReference>
<dbReference type="PROSITE" id="PS50021">
    <property type="entry name" value="CH"/>
    <property type="match status" value="1"/>
</dbReference>
<dbReference type="InterPro" id="IPR000048">
    <property type="entry name" value="IQ_motif_EF-hand-BS"/>
</dbReference>
<feature type="domain" description="Calponin-homology (CH)" evidence="2">
    <location>
        <begin position="116"/>
        <end position="229"/>
    </location>
</feature>
<dbReference type="EMBL" id="BTGD01000006">
    <property type="protein sequence ID" value="GMM55908.1"/>
    <property type="molecule type" value="Genomic_DNA"/>
</dbReference>
<protein>
    <submittedName>
        <fullName evidence="3">Iqg1 protein</fullName>
    </submittedName>
</protein>
<dbReference type="SMART" id="SM00033">
    <property type="entry name" value="CH"/>
    <property type="match status" value="1"/>
</dbReference>
<dbReference type="SUPFAM" id="SSF48350">
    <property type="entry name" value="GTPase activation domain, GAP"/>
    <property type="match status" value="1"/>
</dbReference>
<dbReference type="CDD" id="cd12206">
    <property type="entry name" value="RasGAP_IQGAP_related"/>
    <property type="match status" value="1"/>
</dbReference>
<dbReference type="PROSITE" id="PS50096">
    <property type="entry name" value="IQ"/>
    <property type="match status" value="5"/>
</dbReference>
<dbReference type="Pfam" id="PF00307">
    <property type="entry name" value="CH"/>
    <property type="match status" value="1"/>
</dbReference>
<comment type="caution">
    <text evidence="3">The sequence shown here is derived from an EMBL/GenBank/DDBJ whole genome shotgun (WGS) entry which is preliminary data.</text>
</comment>
<name>A0AAV5RWV9_MAUHU</name>
<dbReference type="PANTHER" id="PTHR14149:SF14">
    <property type="entry name" value="CALPONIN-HOMOLOGY (CH) DOMAIN-CONTAINING PROTEIN"/>
    <property type="match status" value="1"/>
</dbReference>
<dbReference type="Gene3D" id="1.10.506.10">
    <property type="entry name" value="GTPase Activation - p120gap, domain 1"/>
    <property type="match status" value="1"/>
</dbReference>
<sequence>MNPFIDRYMQSVNETSPVSNKPALLPVSPSRMNLASPLPSTPTKFSSPKLSSPFGKSPREDKENSRSLSRSPVLKNLHESTLSHHDTLSMRKTISVLGDVDTTQFSKTELKYYEFLCRVGEVKRWIEQLIGESLPVELQLCTGDALRNGVYLAQVTQIINPDLAPSIFPAGSKLQFKHTQNINTFLSLVDHVGVPDSFRFELQDLYNKKDIPQVFETLYILITMINRKWPGKTTDLENLSGKLEFTKEEIRKCQRAWPRIRDFRSLGSPAISPAREDRASKTSPGLIQDFSKFNHPKLEYQSESPSPSPIKSKPVVSQPIAFYQEEVKISPMEEPKIDIRPKTPLSFVSRTPTQVNTSPTFRVRDNVTPRLQYSPIKSTSLSYYTPTISNYLTHDSDFYLRRSQNRTNDIQYYNNYELQSPVQYSPQRKQKMTEYEFLDQVTQIQNHCRGVNVRFNLFMQRRVLKLFEDQVVGIQSRARSYISRKSLDIPKVEETDDAIFDSISALQAIITANRIRNHYDMLRIHCMRRENVISKFQSYAKGCATRRLTTNNMHNIESIRHTLLELQGTIRGHLLRGRLNHDCLMEQRDGTTIHQLTAHAKAVVQRRRIVDARNSLRNDVLPLLQSTLRGSLERRSYSTLQKSLDPHHDIVYRISAHIKGSHIRKSLKHVRNQNYSQDNPIPVIQGIVRGLLVRYTLDLVDEVIESNFLTELQANVRGALIRSNLHSRNNLFSRNERSIITIQSAIRTHLQYSAYQELMTYPNPSLWAVRKFTYLLNNCSNIESLQNKLETCQASLDAENLRRDNTRRLLREQVEMVQILQKFGMGSSSAINEAVRSTSMSDPAYENMENLFYLLQVNPLYWRIMFKENPEFVEKNLYQTFTTMNKKMEQRERTYFARLLSTLLQHSMANYRNVTEFLVDSDQFWERQSKLFLQKECSASFSLFLSLAEFLDNPEIDFENDPYRIYENIHHVHVQHGVSPIEDRDVKRVFIQNLRNIWHSVELVADIFTRQFEQIPVEIKYLCTKIFGFAADKNADELDSLRAVSKILIEIFVGGYVQDMEYYGFSLRDKQQTTKKVKIFLSVLTNVFEIKSFEGYFEPLNQYADEIKPHIRNILYNVMIDPEYEQQGDRLIYEDMIAHPPRLEMLAEKAKEICHEFIETRHSYPDNDIIQDVLKAGTKEKSFPTSGRVTLQLNASVYRFLVADDQMRKLYDQVKRSIVYMTQIEEVDSNVYDLVVSGVIPQDEPHFTNFISSNPVIKSDPMIKGLEPCTYFNLKNVTLKKIHDLESAGLMSSSDNKFQNLLNDIANTVKNPTYAIDYVSQELETTRRTLRKLKDINQGKDTKLAVLKGTVQKIIRDAQSSRNYLPAHKSTFGNIKSAYKNLQHKSGSELNGLKFKWTTRQLYEKGVVVSIVNEKLGEQTVKVFGSSGPKFPDIMFKISTADGARYGIQMIDKRKSTEKRHSDTVDSFTFTGLIKSQAGMKEKNWDLLNSKVSVDTSKLLKLVVDTFLS</sequence>
<dbReference type="GO" id="GO:0005938">
    <property type="term" value="C:cell cortex"/>
    <property type="evidence" value="ECO:0007669"/>
    <property type="project" value="TreeGrafter"/>
</dbReference>
<dbReference type="InterPro" id="IPR000593">
    <property type="entry name" value="RasGAP_C"/>
</dbReference>
<dbReference type="Proteomes" id="UP001377567">
    <property type="component" value="Unassembled WGS sequence"/>
</dbReference>
<accession>A0AAV5RWV9</accession>
<proteinExistence type="predicted"/>
<reference evidence="3 4" key="1">
    <citation type="journal article" date="2023" name="Elife">
        <title>Identification of key yeast species and microbe-microbe interactions impacting larval growth of Drosophila in the wild.</title>
        <authorList>
            <person name="Mure A."/>
            <person name="Sugiura Y."/>
            <person name="Maeda R."/>
            <person name="Honda K."/>
            <person name="Sakurai N."/>
            <person name="Takahashi Y."/>
            <person name="Watada M."/>
            <person name="Katoh T."/>
            <person name="Gotoh A."/>
            <person name="Gotoh Y."/>
            <person name="Taniguchi I."/>
            <person name="Nakamura K."/>
            <person name="Hayashi T."/>
            <person name="Katayama T."/>
            <person name="Uemura T."/>
            <person name="Hattori Y."/>
        </authorList>
    </citation>
    <scope>NUCLEOTIDE SEQUENCE [LARGE SCALE GENOMIC DNA]</scope>
    <source>
        <strain evidence="3 4">KH-74</strain>
    </source>
</reference>
<feature type="compositionally biased region" description="Polar residues" evidence="1">
    <location>
        <begin position="41"/>
        <end position="50"/>
    </location>
</feature>
<dbReference type="InterPro" id="IPR001715">
    <property type="entry name" value="CH_dom"/>
</dbReference>
<dbReference type="PANTHER" id="PTHR14149">
    <property type="entry name" value="RAS GTPASE-ACTIVATING PROTEIN WITH IQ MOTIF"/>
    <property type="match status" value="1"/>
</dbReference>
<dbReference type="GO" id="GO:0005096">
    <property type="term" value="F:GTPase activator activity"/>
    <property type="evidence" value="ECO:0007669"/>
    <property type="project" value="TreeGrafter"/>
</dbReference>
<organism evidence="3 4">
    <name type="scientific">Maudiozyma humilis</name>
    <name type="common">Sour dough yeast</name>
    <name type="synonym">Kazachstania humilis</name>
    <dbReference type="NCBI Taxonomy" id="51915"/>
    <lineage>
        <taxon>Eukaryota</taxon>
        <taxon>Fungi</taxon>
        <taxon>Dikarya</taxon>
        <taxon>Ascomycota</taxon>
        <taxon>Saccharomycotina</taxon>
        <taxon>Saccharomycetes</taxon>
        <taxon>Saccharomycetales</taxon>
        <taxon>Saccharomycetaceae</taxon>
        <taxon>Maudiozyma</taxon>
    </lineage>
</organism>
<dbReference type="InterPro" id="IPR008936">
    <property type="entry name" value="Rho_GTPase_activation_prot"/>
</dbReference>
<feature type="region of interest" description="Disordered" evidence="1">
    <location>
        <begin position="13"/>
        <end position="75"/>
    </location>
</feature>
<dbReference type="GO" id="GO:0046580">
    <property type="term" value="P:negative regulation of Ras protein signal transduction"/>
    <property type="evidence" value="ECO:0007669"/>
    <property type="project" value="TreeGrafter"/>
</dbReference>
<dbReference type="Gene3D" id="1.10.418.10">
    <property type="entry name" value="Calponin-like domain"/>
    <property type="match status" value="1"/>
</dbReference>
<keyword evidence="4" id="KW-1185">Reference proteome</keyword>
<dbReference type="GO" id="GO:0007010">
    <property type="term" value="P:cytoskeleton organization"/>
    <property type="evidence" value="ECO:0007669"/>
    <property type="project" value="UniProtKB-ARBA"/>
</dbReference>
<evidence type="ECO:0000259" key="2">
    <source>
        <dbReference type="PROSITE" id="PS50021"/>
    </source>
</evidence>
<dbReference type="CDD" id="cd21206">
    <property type="entry name" value="CH_IQGAP"/>
    <property type="match status" value="1"/>
</dbReference>
<gene>
    <name evidence="3" type="ORF">DAKH74_025240</name>
</gene>
<dbReference type="Pfam" id="PF00616">
    <property type="entry name" value="RasGAP"/>
    <property type="match status" value="1"/>
</dbReference>
<dbReference type="InterPro" id="IPR036872">
    <property type="entry name" value="CH_dom_sf"/>
</dbReference>
<evidence type="ECO:0000313" key="4">
    <source>
        <dbReference type="Proteomes" id="UP001377567"/>
    </source>
</evidence>
<evidence type="ECO:0000256" key="1">
    <source>
        <dbReference type="SAM" id="MobiDB-lite"/>
    </source>
</evidence>
<dbReference type="InterPro" id="IPR001936">
    <property type="entry name" value="RasGAP_dom"/>
</dbReference>
<evidence type="ECO:0000313" key="3">
    <source>
        <dbReference type="EMBL" id="GMM55908.1"/>
    </source>
</evidence>
<dbReference type="SUPFAM" id="SSF47576">
    <property type="entry name" value="Calponin-homology domain, CH-domain"/>
    <property type="match status" value="1"/>
</dbReference>
<dbReference type="Pfam" id="PF03836">
    <property type="entry name" value="RasGAP_C"/>
    <property type="match status" value="1"/>
</dbReference>